<dbReference type="AlphaFoldDB" id="A0A9W8YXV1"/>
<protein>
    <recommendedName>
        <fullName evidence="7">Allergen Asp f 15</fullName>
    </recommendedName>
</protein>
<evidence type="ECO:0000256" key="2">
    <source>
        <dbReference type="ARBA" id="ARBA00010421"/>
    </source>
</evidence>
<reference evidence="5" key="1">
    <citation type="submission" date="2022-10" db="EMBL/GenBank/DDBJ databases">
        <title>Tapping the CABI collections for fungal endophytes: first genome assemblies for Collariella, Neodidymelliopsis, Ascochyta clinopodiicola, Didymella pomorum, Didymosphaeria variabile, Neocosmospora piperis and Neocucurbitaria cava.</title>
        <authorList>
            <person name="Hill R."/>
        </authorList>
    </citation>
    <scope>NUCLEOTIDE SEQUENCE</scope>
    <source>
        <strain evidence="5">IMI 355082</strain>
    </source>
</reference>
<feature type="chain" id="PRO_5040751292" description="Allergen Asp f 15" evidence="4">
    <location>
        <begin position="20"/>
        <end position="156"/>
    </location>
</feature>
<dbReference type="Proteomes" id="UP001140453">
    <property type="component" value="Unassembled WGS sequence"/>
</dbReference>
<proteinExistence type="inferred from homology"/>
<evidence type="ECO:0008006" key="7">
    <source>
        <dbReference type="Google" id="ProtNLM"/>
    </source>
</evidence>
<dbReference type="OrthoDB" id="5201181at2759"/>
<feature type="signal peptide" evidence="4">
    <location>
        <begin position="1"/>
        <end position="19"/>
    </location>
</feature>
<name>A0A9W8YXV1_9PEZI</name>
<keyword evidence="3" id="KW-0964">Secreted</keyword>
<dbReference type="GO" id="GO:0005576">
    <property type="term" value="C:extracellular region"/>
    <property type="evidence" value="ECO:0007669"/>
    <property type="project" value="UniProtKB-SubCell"/>
</dbReference>
<dbReference type="InterPro" id="IPR036908">
    <property type="entry name" value="RlpA-like_sf"/>
</dbReference>
<comment type="subcellular location">
    <subcellularLocation>
        <location evidence="1">Secreted</location>
    </subcellularLocation>
</comment>
<comment type="caution">
    <text evidence="5">The sequence shown here is derived from an EMBL/GenBank/DDBJ whole genome shotgun (WGS) entry which is preliminary data.</text>
</comment>
<organism evidence="5 6">
    <name type="scientific">Gnomoniopsis smithogilvyi</name>
    <dbReference type="NCBI Taxonomy" id="1191159"/>
    <lineage>
        <taxon>Eukaryota</taxon>
        <taxon>Fungi</taxon>
        <taxon>Dikarya</taxon>
        <taxon>Ascomycota</taxon>
        <taxon>Pezizomycotina</taxon>
        <taxon>Sordariomycetes</taxon>
        <taxon>Sordariomycetidae</taxon>
        <taxon>Diaporthales</taxon>
        <taxon>Gnomoniaceae</taxon>
        <taxon>Gnomoniopsis</taxon>
    </lineage>
</organism>
<dbReference type="CDD" id="cd22778">
    <property type="entry name" value="DPBB_CEPL-like"/>
    <property type="match status" value="1"/>
</dbReference>
<keyword evidence="6" id="KW-1185">Reference proteome</keyword>
<dbReference type="InterPro" id="IPR010829">
    <property type="entry name" value="Cerato-platanin"/>
</dbReference>
<dbReference type="EMBL" id="JAPEVB010000002">
    <property type="protein sequence ID" value="KAJ4393848.1"/>
    <property type="molecule type" value="Genomic_DNA"/>
</dbReference>
<dbReference type="SUPFAM" id="SSF50685">
    <property type="entry name" value="Barwin-like endoglucanases"/>
    <property type="match status" value="1"/>
</dbReference>
<evidence type="ECO:0000256" key="3">
    <source>
        <dbReference type="ARBA" id="ARBA00022525"/>
    </source>
</evidence>
<gene>
    <name evidence="5" type="ORF">N0V93_003063</name>
</gene>
<comment type="similarity">
    <text evidence="2">Belongs to the cerato-platanin family.</text>
</comment>
<evidence type="ECO:0000256" key="1">
    <source>
        <dbReference type="ARBA" id="ARBA00004613"/>
    </source>
</evidence>
<keyword evidence="4" id="KW-0732">Signal</keyword>
<evidence type="ECO:0000313" key="5">
    <source>
        <dbReference type="EMBL" id="KAJ4393848.1"/>
    </source>
</evidence>
<evidence type="ECO:0000313" key="6">
    <source>
        <dbReference type="Proteomes" id="UP001140453"/>
    </source>
</evidence>
<accession>A0A9W8YXV1</accession>
<sequence length="156" mass="16079">MQFGKYFSLAALAAPLATAAAVDMSPRDEGLSISWATAYLNETLNIADYGCGTAVKGTALQDYTKFVDVLGKYTALIATPWAAADKSACGQCVAVSYTTTSGLKRTVYAVTVDATGGYFNLDKAGFAGLDGYDGFAAGTLVGSAVTVPLEKCLRAA</sequence>
<dbReference type="Gene3D" id="2.40.40.10">
    <property type="entry name" value="RlpA-like domain"/>
    <property type="match status" value="1"/>
</dbReference>
<evidence type="ECO:0000256" key="4">
    <source>
        <dbReference type="SAM" id="SignalP"/>
    </source>
</evidence>